<evidence type="ECO:0000313" key="6">
    <source>
        <dbReference type="EMBL" id="MBH5141095.1"/>
    </source>
</evidence>
<gene>
    <name evidence="6" type="ORF">I3517_00480</name>
</gene>
<reference evidence="6 7" key="1">
    <citation type="submission" date="2020-12" db="EMBL/GenBank/DDBJ databases">
        <title>Draft genome sequence of furan degrading bacterial strain FUR100.</title>
        <authorList>
            <person name="Woiski C."/>
        </authorList>
    </citation>
    <scope>NUCLEOTIDE SEQUENCE [LARGE SCALE GENOMIC DNA]</scope>
    <source>
        <strain evidence="6 7">FUR100</strain>
    </source>
</reference>
<evidence type="ECO:0000259" key="5">
    <source>
        <dbReference type="PROSITE" id="PS51296"/>
    </source>
</evidence>
<comment type="caution">
    <text evidence="6">The sequence shown here is derived from an EMBL/GenBank/DDBJ whole genome shotgun (WGS) entry which is preliminary data.</text>
</comment>
<dbReference type="AlphaFoldDB" id="A0A8I0ZV25"/>
<evidence type="ECO:0000256" key="3">
    <source>
        <dbReference type="ARBA" id="ARBA00023004"/>
    </source>
</evidence>
<keyword evidence="3" id="KW-0408">Iron</keyword>
<name>A0A8I0ZV25_RHOER</name>
<dbReference type="InterPro" id="IPR036922">
    <property type="entry name" value="Rieske_2Fe-2S_sf"/>
</dbReference>
<feature type="domain" description="Rieske" evidence="5">
    <location>
        <begin position="12"/>
        <end position="111"/>
    </location>
</feature>
<dbReference type="PROSITE" id="PS51296">
    <property type="entry name" value="RIESKE"/>
    <property type="match status" value="1"/>
</dbReference>
<dbReference type="GO" id="GO:0051537">
    <property type="term" value="F:2 iron, 2 sulfur cluster binding"/>
    <property type="evidence" value="ECO:0007669"/>
    <property type="project" value="UniProtKB-KW"/>
</dbReference>
<dbReference type="CDD" id="cd03528">
    <property type="entry name" value="Rieske_RO_ferredoxin"/>
    <property type="match status" value="1"/>
</dbReference>
<organism evidence="6 7">
    <name type="scientific">Rhodococcus erythropolis</name>
    <name type="common">Arthrobacter picolinophilus</name>
    <dbReference type="NCBI Taxonomy" id="1833"/>
    <lineage>
        <taxon>Bacteria</taxon>
        <taxon>Bacillati</taxon>
        <taxon>Actinomycetota</taxon>
        <taxon>Actinomycetes</taxon>
        <taxon>Mycobacteriales</taxon>
        <taxon>Nocardiaceae</taxon>
        <taxon>Rhodococcus</taxon>
        <taxon>Rhodococcus erythropolis group</taxon>
    </lineage>
</organism>
<keyword evidence="2" id="KW-0479">Metal-binding</keyword>
<evidence type="ECO:0000256" key="1">
    <source>
        <dbReference type="ARBA" id="ARBA00022714"/>
    </source>
</evidence>
<keyword evidence="4" id="KW-0411">Iron-sulfur</keyword>
<dbReference type="PANTHER" id="PTHR21496:SF23">
    <property type="entry name" value="3-PHENYLPROPIONATE_CINNAMIC ACID DIOXYGENASE FERREDOXIN SUBUNIT"/>
    <property type="match status" value="1"/>
</dbReference>
<protein>
    <submittedName>
        <fullName evidence="6">Non-heme iron oxygenase ferredoxin subunit</fullName>
    </submittedName>
</protein>
<evidence type="ECO:0000256" key="2">
    <source>
        <dbReference type="ARBA" id="ARBA00022723"/>
    </source>
</evidence>
<dbReference type="Gene3D" id="2.102.10.10">
    <property type="entry name" value="Rieske [2Fe-2S] iron-sulphur domain"/>
    <property type="match status" value="1"/>
</dbReference>
<sequence>MTNADGTPGVGIAVGSVGDIDDGEAIVIAADVTGTGEDIAVFFDDEKYFALNDRCSHGNASLADGWIEDGQVECPLHSGKFCLRTGQVQSMPATEDAVAHRVEVRDGEIVLFPGAPVGAS</sequence>
<evidence type="ECO:0000256" key="4">
    <source>
        <dbReference type="ARBA" id="ARBA00023014"/>
    </source>
</evidence>
<dbReference type="InterPro" id="IPR017941">
    <property type="entry name" value="Rieske_2Fe-2S"/>
</dbReference>
<dbReference type="Proteomes" id="UP000627573">
    <property type="component" value="Unassembled WGS sequence"/>
</dbReference>
<dbReference type="GO" id="GO:0004497">
    <property type="term" value="F:monooxygenase activity"/>
    <property type="evidence" value="ECO:0007669"/>
    <property type="project" value="UniProtKB-ARBA"/>
</dbReference>
<dbReference type="GO" id="GO:0046872">
    <property type="term" value="F:metal ion binding"/>
    <property type="evidence" value="ECO:0007669"/>
    <property type="project" value="UniProtKB-KW"/>
</dbReference>
<dbReference type="PANTHER" id="PTHR21496">
    <property type="entry name" value="FERREDOXIN-RELATED"/>
    <property type="match status" value="1"/>
</dbReference>
<evidence type="ECO:0000313" key="7">
    <source>
        <dbReference type="Proteomes" id="UP000627573"/>
    </source>
</evidence>
<keyword evidence="7" id="KW-1185">Reference proteome</keyword>
<accession>A0A8I0ZV25</accession>
<proteinExistence type="predicted"/>
<keyword evidence="1" id="KW-0001">2Fe-2S</keyword>
<dbReference type="GO" id="GO:0016705">
    <property type="term" value="F:oxidoreductase activity, acting on paired donors, with incorporation or reduction of molecular oxygen"/>
    <property type="evidence" value="ECO:0007669"/>
    <property type="project" value="UniProtKB-ARBA"/>
</dbReference>
<dbReference type="SUPFAM" id="SSF50022">
    <property type="entry name" value="ISP domain"/>
    <property type="match status" value="1"/>
</dbReference>
<dbReference type="RefSeq" id="WP_197940366.1">
    <property type="nucleotide sequence ID" value="NZ_JAECSB010000009.1"/>
</dbReference>
<dbReference type="Pfam" id="PF00355">
    <property type="entry name" value="Rieske"/>
    <property type="match status" value="1"/>
</dbReference>
<dbReference type="EMBL" id="JAECSB010000009">
    <property type="protein sequence ID" value="MBH5141095.1"/>
    <property type="molecule type" value="Genomic_DNA"/>
</dbReference>